<gene>
    <name evidence="1" type="ORF">SD1D_0198</name>
</gene>
<reference evidence="2" key="1">
    <citation type="submission" date="2015-09" db="EMBL/GenBank/DDBJ databases">
        <authorList>
            <person name="Wibberg D."/>
        </authorList>
    </citation>
    <scope>NUCLEOTIDE SEQUENCE [LARGE SCALE GENOMIC DNA]</scope>
    <source>
        <strain evidence="2">SD1D</strain>
    </source>
</reference>
<evidence type="ECO:0000313" key="1">
    <source>
        <dbReference type="EMBL" id="CUH91751.1"/>
    </source>
</evidence>
<dbReference type="SUPFAM" id="SSF48452">
    <property type="entry name" value="TPR-like"/>
    <property type="match status" value="1"/>
</dbReference>
<name>A0A0K8J282_9FIRM</name>
<sequence>MSLSIVIIFVLWLNYEIFKSNRLSKKSRQEFLKKESQANQTRKVDISHLNYIQIPYDKLPMKDHDDATINSYRDIILSQSDKKILNLSGLSNTELKLKYGAANINLLAEYDNNFTVLVSILQKWGERLYQQGYYKEALAVLETAIDCKTDVRKTYELLARIYLEQGSPDKINELIKLIPTTGVRNQDELISKLLTLKNLD</sequence>
<dbReference type="EMBL" id="LN879430">
    <property type="protein sequence ID" value="CUH91751.1"/>
    <property type="molecule type" value="Genomic_DNA"/>
</dbReference>
<evidence type="ECO:0000313" key="2">
    <source>
        <dbReference type="Proteomes" id="UP000196053"/>
    </source>
</evidence>
<accession>A0A0K8J282</accession>
<protein>
    <recommendedName>
        <fullName evidence="3">Tetratricopeptide repeat protein</fullName>
    </recommendedName>
</protein>
<dbReference type="Gene3D" id="1.25.40.10">
    <property type="entry name" value="Tetratricopeptide repeat domain"/>
    <property type="match status" value="1"/>
</dbReference>
<dbReference type="AlphaFoldDB" id="A0A0K8J282"/>
<organism evidence="1 2">
    <name type="scientific">Herbinix luporum</name>
    <dbReference type="NCBI Taxonomy" id="1679721"/>
    <lineage>
        <taxon>Bacteria</taxon>
        <taxon>Bacillati</taxon>
        <taxon>Bacillota</taxon>
        <taxon>Clostridia</taxon>
        <taxon>Lachnospirales</taxon>
        <taxon>Lachnospiraceae</taxon>
        <taxon>Herbinix</taxon>
    </lineage>
</organism>
<keyword evidence="2" id="KW-1185">Reference proteome</keyword>
<dbReference type="KEGG" id="hsd:SD1D_0198"/>
<dbReference type="InterPro" id="IPR011990">
    <property type="entry name" value="TPR-like_helical_dom_sf"/>
</dbReference>
<dbReference type="Proteomes" id="UP000196053">
    <property type="component" value="Chromosome I"/>
</dbReference>
<proteinExistence type="predicted"/>
<evidence type="ECO:0008006" key="3">
    <source>
        <dbReference type="Google" id="ProtNLM"/>
    </source>
</evidence>